<keyword evidence="2" id="KW-0378">Hydrolase</keyword>
<protein>
    <submittedName>
        <fullName evidence="2">Hydrolase</fullName>
    </submittedName>
</protein>
<gene>
    <name evidence="2" type="ORF">GCM10007874_42620</name>
</gene>
<comment type="caution">
    <text evidence="2">The sequence shown here is derived from an EMBL/GenBank/DDBJ whole genome shotgun (WGS) entry which is preliminary data.</text>
</comment>
<dbReference type="Proteomes" id="UP001156882">
    <property type="component" value="Unassembled WGS sequence"/>
</dbReference>
<dbReference type="InterPro" id="IPR013830">
    <property type="entry name" value="SGNH_hydro"/>
</dbReference>
<dbReference type="SUPFAM" id="SSF52266">
    <property type="entry name" value="SGNH hydrolase"/>
    <property type="match status" value="1"/>
</dbReference>
<proteinExistence type="predicted"/>
<evidence type="ECO:0000313" key="3">
    <source>
        <dbReference type="Proteomes" id="UP001156882"/>
    </source>
</evidence>
<sequence>MKNVLCFGDSNTYGTPPMSGPGDERRFDAKTRWPGVMRKILGHSWHVVEEGLPGRTTIRDDLIEGTFKNGRRYLAACLESHRPLDVIVLGLGTNDLKARFGAPPEDVAAGIDILASIIRATPNLGAPPAKLLIVGPPPIRLVGFLGAMFAGGVEKSMALSPLYEAVARKHGADFLDAGKLVAVSPVDGIHYDEQAHRILGEATAARVQEMAGEKTISV</sequence>
<feature type="domain" description="SGNH hydrolase-type esterase" evidence="1">
    <location>
        <begin position="6"/>
        <end position="197"/>
    </location>
</feature>
<reference evidence="3" key="1">
    <citation type="journal article" date="2019" name="Int. J. Syst. Evol. Microbiol.">
        <title>The Global Catalogue of Microorganisms (GCM) 10K type strain sequencing project: providing services to taxonomists for standard genome sequencing and annotation.</title>
        <authorList>
            <consortium name="The Broad Institute Genomics Platform"/>
            <consortium name="The Broad Institute Genome Sequencing Center for Infectious Disease"/>
            <person name="Wu L."/>
            <person name="Ma J."/>
        </authorList>
    </citation>
    <scope>NUCLEOTIDE SEQUENCE [LARGE SCALE GENOMIC DNA]</scope>
    <source>
        <strain evidence="3">NBRC 101365</strain>
    </source>
</reference>
<dbReference type="Gene3D" id="3.40.50.1110">
    <property type="entry name" value="SGNH hydrolase"/>
    <property type="match status" value="1"/>
</dbReference>
<dbReference type="GO" id="GO:0016787">
    <property type="term" value="F:hydrolase activity"/>
    <property type="evidence" value="ECO:0007669"/>
    <property type="project" value="UniProtKB-KW"/>
</dbReference>
<accession>A0ABQ6CM64</accession>
<dbReference type="CDD" id="cd01839">
    <property type="entry name" value="SGNH_arylesterase_like"/>
    <property type="match status" value="1"/>
</dbReference>
<dbReference type="RefSeq" id="WP_284314298.1">
    <property type="nucleotide sequence ID" value="NZ_BSPC01000048.1"/>
</dbReference>
<dbReference type="InterPro" id="IPR036514">
    <property type="entry name" value="SGNH_hydro_sf"/>
</dbReference>
<dbReference type="EMBL" id="BSPC01000048">
    <property type="protein sequence ID" value="GLS21245.1"/>
    <property type="molecule type" value="Genomic_DNA"/>
</dbReference>
<evidence type="ECO:0000259" key="1">
    <source>
        <dbReference type="Pfam" id="PF13472"/>
    </source>
</evidence>
<organism evidence="2 3">
    <name type="scientific">Labrys miyagiensis</name>
    <dbReference type="NCBI Taxonomy" id="346912"/>
    <lineage>
        <taxon>Bacteria</taxon>
        <taxon>Pseudomonadati</taxon>
        <taxon>Pseudomonadota</taxon>
        <taxon>Alphaproteobacteria</taxon>
        <taxon>Hyphomicrobiales</taxon>
        <taxon>Xanthobacteraceae</taxon>
        <taxon>Labrys</taxon>
    </lineage>
</organism>
<name>A0ABQ6CM64_9HYPH</name>
<dbReference type="Pfam" id="PF13472">
    <property type="entry name" value="Lipase_GDSL_2"/>
    <property type="match status" value="1"/>
</dbReference>
<keyword evidence="3" id="KW-1185">Reference proteome</keyword>
<evidence type="ECO:0000313" key="2">
    <source>
        <dbReference type="EMBL" id="GLS21245.1"/>
    </source>
</evidence>